<dbReference type="PANTHER" id="PTHR31377:SF0">
    <property type="entry name" value="AGMATINE DEIMINASE-RELATED"/>
    <property type="match status" value="1"/>
</dbReference>
<dbReference type="InterPro" id="IPR007466">
    <property type="entry name" value="Peptidyl-Arg-deiminase_porph"/>
</dbReference>
<dbReference type="AlphaFoldDB" id="A0A8J8TD53"/>
<name>A0A8J8TD53_9ARCH</name>
<dbReference type="GO" id="GO:0004668">
    <property type="term" value="F:protein-arginine deiminase activity"/>
    <property type="evidence" value="ECO:0007669"/>
    <property type="project" value="InterPro"/>
</dbReference>
<keyword evidence="1" id="KW-0378">Hydrolase</keyword>
<reference evidence="2" key="1">
    <citation type="submission" date="2016-03" db="EMBL/GenBank/DDBJ databases">
        <authorList>
            <person name="Borrel G."/>
            <person name="Mccann A."/>
            <person name="O'Toole P.W."/>
        </authorList>
    </citation>
    <scope>NUCLEOTIDE SEQUENCE</scope>
    <source>
        <strain evidence="2">183</strain>
    </source>
</reference>
<dbReference type="EMBL" id="LVVT01000022">
    <property type="protein sequence ID" value="TQS81621.1"/>
    <property type="molecule type" value="Genomic_DNA"/>
</dbReference>
<dbReference type="Pfam" id="PF04371">
    <property type="entry name" value="PAD_porph"/>
    <property type="match status" value="1"/>
</dbReference>
<organism evidence="2 3">
    <name type="scientific">Candidatus Methanomassiliicoccus intestinalis</name>
    <dbReference type="NCBI Taxonomy" id="1406512"/>
    <lineage>
        <taxon>Archaea</taxon>
        <taxon>Methanobacteriati</taxon>
        <taxon>Thermoplasmatota</taxon>
        <taxon>Thermoplasmata</taxon>
        <taxon>Methanomassiliicoccales</taxon>
        <taxon>Methanomassiliicoccaceae</taxon>
        <taxon>Methanomassiliicoccus</taxon>
    </lineage>
</organism>
<evidence type="ECO:0000313" key="2">
    <source>
        <dbReference type="EMBL" id="TQS81621.1"/>
    </source>
</evidence>
<accession>A0A8J8TD53</accession>
<evidence type="ECO:0000256" key="1">
    <source>
        <dbReference type="ARBA" id="ARBA00022801"/>
    </source>
</evidence>
<gene>
    <name evidence="2" type="ORF">A3207_04265</name>
</gene>
<proteinExistence type="predicted"/>
<protein>
    <recommendedName>
        <fullName evidence="4">Agmatine deiminase</fullName>
    </recommendedName>
</protein>
<comment type="caution">
    <text evidence="2">The sequence shown here is derived from an EMBL/GenBank/DDBJ whole genome shotgun (WGS) entry which is preliminary data.</text>
</comment>
<evidence type="ECO:0008006" key="4">
    <source>
        <dbReference type="Google" id="ProtNLM"/>
    </source>
</evidence>
<dbReference type="PANTHER" id="PTHR31377">
    <property type="entry name" value="AGMATINE DEIMINASE-RELATED"/>
    <property type="match status" value="1"/>
</dbReference>
<evidence type="ECO:0000313" key="3">
    <source>
        <dbReference type="Proteomes" id="UP000752814"/>
    </source>
</evidence>
<sequence>MTEDPKSCNYHMPAEWEEHEATWLSWPKNPLTFPEEIIESVEKTYSLMVEALSTGEVVKILVDNAEMEERARSIIEKTSANLDNVQFFQIQSSDVWIRDYGPTFIINDKGKKAAIKWDFNAWGAKYDDLMYDNITGENVVQTTNVKIFRPGIVLEGGSIDVNGKGVVLTTEQCLLNPNRNPHLKKEDIEQYLCRYLGVDKVVWLKSGIDGDDTDGHVDDFARFVNDHTILCSYAEGDSLDSQVLKTNFEILKSQGIFEVIALPMPIPIPLDEEDRNLPASYANFYIGNKAVLVPSFDDPADSAAAEIIGKYFPNREIISIPAKDVVYGYGGFHCITQQEPKNRE</sequence>
<dbReference type="SUPFAM" id="SSF55909">
    <property type="entry name" value="Pentein"/>
    <property type="match status" value="1"/>
</dbReference>
<dbReference type="Proteomes" id="UP000752814">
    <property type="component" value="Unassembled WGS sequence"/>
</dbReference>
<dbReference type="GO" id="GO:0047632">
    <property type="term" value="F:agmatine deiminase activity"/>
    <property type="evidence" value="ECO:0007669"/>
    <property type="project" value="TreeGrafter"/>
</dbReference>
<dbReference type="RefSeq" id="WP_400195396.1">
    <property type="nucleotide sequence ID" value="NZ_CAYAYE010000017.1"/>
</dbReference>
<dbReference type="Gene3D" id="3.75.10.10">
    <property type="entry name" value="L-arginine/glycine Amidinotransferase, Chain A"/>
    <property type="match status" value="1"/>
</dbReference>
<dbReference type="GO" id="GO:0009446">
    <property type="term" value="P:putrescine biosynthetic process"/>
    <property type="evidence" value="ECO:0007669"/>
    <property type="project" value="InterPro"/>
</dbReference>